<dbReference type="InterPro" id="IPR001394">
    <property type="entry name" value="Peptidase_C19_UCH"/>
</dbReference>
<dbReference type="InterPro" id="IPR050164">
    <property type="entry name" value="Peptidase_C19"/>
</dbReference>
<dbReference type="EMBL" id="ASPP01033209">
    <property type="protein sequence ID" value="ETO03472.1"/>
    <property type="molecule type" value="Genomic_DNA"/>
</dbReference>
<organism evidence="2 3">
    <name type="scientific">Reticulomyxa filosa</name>
    <dbReference type="NCBI Taxonomy" id="46433"/>
    <lineage>
        <taxon>Eukaryota</taxon>
        <taxon>Sar</taxon>
        <taxon>Rhizaria</taxon>
        <taxon>Retaria</taxon>
        <taxon>Foraminifera</taxon>
        <taxon>Monothalamids</taxon>
        <taxon>Reticulomyxidae</taxon>
        <taxon>Reticulomyxa</taxon>
    </lineage>
</organism>
<evidence type="ECO:0000259" key="1">
    <source>
        <dbReference type="PROSITE" id="PS50235"/>
    </source>
</evidence>
<protein>
    <recommendedName>
        <fullName evidence="1">USP domain-containing protein</fullName>
    </recommendedName>
</protein>
<dbReference type="PROSITE" id="PS00973">
    <property type="entry name" value="USP_2"/>
    <property type="match status" value="1"/>
</dbReference>
<dbReference type="PROSITE" id="PS50235">
    <property type="entry name" value="USP_3"/>
    <property type="match status" value="1"/>
</dbReference>
<dbReference type="Proteomes" id="UP000023152">
    <property type="component" value="Unassembled WGS sequence"/>
</dbReference>
<accession>X6LQR1</accession>
<name>X6LQR1_RETFI</name>
<dbReference type="GO" id="GO:0016579">
    <property type="term" value="P:protein deubiquitination"/>
    <property type="evidence" value="ECO:0007669"/>
    <property type="project" value="InterPro"/>
</dbReference>
<comment type="caution">
    <text evidence="2">The sequence shown here is derived from an EMBL/GenBank/DDBJ whole genome shotgun (WGS) entry which is preliminary data.</text>
</comment>
<proteinExistence type="predicted"/>
<dbReference type="InterPro" id="IPR018200">
    <property type="entry name" value="USP_CS"/>
</dbReference>
<dbReference type="Pfam" id="PF00443">
    <property type="entry name" value="UCH"/>
    <property type="match status" value="1"/>
</dbReference>
<dbReference type="AlphaFoldDB" id="X6LQR1"/>
<reference evidence="2 3" key="1">
    <citation type="journal article" date="2013" name="Curr. Biol.">
        <title>The Genome of the Foraminiferan Reticulomyxa filosa.</title>
        <authorList>
            <person name="Glockner G."/>
            <person name="Hulsmann N."/>
            <person name="Schleicher M."/>
            <person name="Noegel A.A."/>
            <person name="Eichinger L."/>
            <person name="Gallinger C."/>
            <person name="Pawlowski J."/>
            <person name="Sierra R."/>
            <person name="Euteneuer U."/>
            <person name="Pillet L."/>
            <person name="Moustafa A."/>
            <person name="Platzer M."/>
            <person name="Groth M."/>
            <person name="Szafranski K."/>
            <person name="Schliwa M."/>
        </authorList>
    </citation>
    <scope>NUCLEOTIDE SEQUENCE [LARGE SCALE GENOMIC DNA]</scope>
</reference>
<evidence type="ECO:0000313" key="2">
    <source>
        <dbReference type="EMBL" id="ETO03472.1"/>
    </source>
</evidence>
<gene>
    <name evidence="2" type="ORF">RFI_33935</name>
</gene>
<dbReference type="PANTHER" id="PTHR24006:SF827">
    <property type="entry name" value="UBIQUITIN CARBOXYL-TERMINAL HYDROLASE 34"/>
    <property type="match status" value="1"/>
</dbReference>
<dbReference type="GO" id="GO:0005829">
    <property type="term" value="C:cytosol"/>
    <property type="evidence" value="ECO:0007669"/>
    <property type="project" value="TreeGrafter"/>
</dbReference>
<keyword evidence="3" id="KW-1185">Reference proteome</keyword>
<dbReference type="GO" id="GO:0004843">
    <property type="term" value="F:cysteine-type deubiquitinase activity"/>
    <property type="evidence" value="ECO:0007669"/>
    <property type="project" value="InterPro"/>
</dbReference>
<dbReference type="PANTHER" id="PTHR24006">
    <property type="entry name" value="UBIQUITIN CARBOXYL-TERMINAL HYDROLASE"/>
    <property type="match status" value="1"/>
</dbReference>
<dbReference type="InterPro" id="IPR038765">
    <property type="entry name" value="Papain-like_cys_pep_sf"/>
</dbReference>
<dbReference type="SUPFAM" id="SSF54001">
    <property type="entry name" value="Cysteine proteinases"/>
    <property type="match status" value="1"/>
</dbReference>
<feature type="domain" description="USP" evidence="1">
    <location>
        <begin position="1"/>
        <end position="236"/>
    </location>
</feature>
<dbReference type="Gene3D" id="3.90.70.10">
    <property type="entry name" value="Cysteine proteinases"/>
    <property type="match status" value="1"/>
</dbReference>
<dbReference type="GO" id="GO:0005634">
    <property type="term" value="C:nucleus"/>
    <property type="evidence" value="ECO:0007669"/>
    <property type="project" value="TreeGrafter"/>
</dbReference>
<dbReference type="InterPro" id="IPR028889">
    <property type="entry name" value="USP"/>
</dbReference>
<dbReference type="OrthoDB" id="2248014at2759"/>
<evidence type="ECO:0000313" key="3">
    <source>
        <dbReference type="Proteomes" id="UP000023152"/>
    </source>
</evidence>
<sequence length="238" mass="27713">MTKKSPIEFLNDFLQHEKSDTSSMKWPLLDKESIKTGEVSSELFSQIKKYKKSVDCLKECQDSALQVCAKTTTIKILLINLINALEQPKNIEKSFCDIKESFAEVLEENLEPNYYLLKCNCSKSKKLQRVVGVQKYIVVPPKVLIIRLDRARQFNQGKLSYRIKYPLKFELRDKHYQLIGVCVHTGSNNKSGHYYSWVKNMHNENWFCANDEKVTLERNIDNIVDNGANVLLYEYKCN</sequence>